<gene>
    <name evidence="2" type="ORF">GQ607_016248</name>
</gene>
<evidence type="ECO:0000256" key="1">
    <source>
        <dbReference type="SAM" id="Phobius"/>
    </source>
</evidence>
<feature type="transmembrane region" description="Helical" evidence="1">
    <location>
        <begin position="20"/>
        <end position="43"/>
    </location>
</feature>
<evidence type="ECO:0000313" key="3">
    <source>
        <dbReference type="Proteomes" id="UP000434172"/>
    </source>
</evidence>
<name>A0A8H3ZEE9_9PEZI</name>
<keyword evidence="3" id="KW-1185">Reference proteome</keyword>
<dbReference type="EMBL" id="WOWK01000156">
    <property type="protein sequence ID" value="KAF0316539.1"/>
    <property type="molecule type" value="Genomic_DNA"/>
</dbReference>
<evidence type="ECO:0000313" key="2">
    <source>
        <dbReference type="EMBL" id="KAF0316539.1"/>
    </source>
</evidence>
<dbReference type="AlphaFoldDB" id="A0A8H3ZEE9"/>
<sequence length="49" mass="5433">RIAPPYSAASQCYIDLGISVVARIHATAISHTLFILTIVSSIINKQHWR</sequence>
<protein>
    <submittedName>
        <fullName evidence="2">Uncharacterized protein</fullName>
    </submittedName>
</protein>
<accession>A0A8H3ZEE9</accession>
<dbReference type="Proteomes" id="UP000434172">
    <property type="component" value="Unassembled WGS sequence"/>
</dbReference>
<keyword evidence="1" id="KW-1133">Transmembrane helix</keyword>
<feature type="non-terminal residue" evidence="2">
    <location>
        <position position="1"/>
    </location>
</feature>
<keyword evidence="1" id="KW-0812">Transmembrane</keyword>
<reference evidence="2 3" key="1">
    <citation type="submission" date="2019-12" db="EMBL/GenBank/DDBJ databases">
        <title>A genome sequence resource for the geographically widespread anthracnose pathogen Colletotrichum asianum.</title>
        <authorList>
            <person name="Meng Y."/>
        </authorList>
    </citation>
    <scope>NUCLEOTIDE SEQUENCE [LARGE SCALE GENOMIC DNA]</scope>
    <source>
        <strain evidence="2 3">ICMP 18580</strain>
    </source>
</reference>
<proteinExistence type="predicted"/>
<comment type="caution">
    <text evidence="2">The sequence shown here is derived from an EMBL/GenBank/DDBJ whole genome shotgun (WGS) entry which is preliminary data.</text>
</comment>
<keyword evidence="1" id="KW-0472">Membrane</keyword>
<organism evidence="2 3">
    <name type="scientific">Colletotrichum asianum</name>
    <dbReference type="NCBI Taxonomy" id="702518"/>
    <lineage>
        <taxon>Eukaryota</taxon>
        <taxon>Fungi</taxon>
        <taxon>Dikarya</taxon>
        <taxon>Ascomycota</taxon>
        <taxon>Pezizomycotina</taxon>
        <taxon>Sordariomycetes</taxon>
        <taxon>Hypocreomycetidae</taxon>
        <taxon>Glomerellales</taxon>
        <taxon>Glomerellaceae</taxon>
        <taxon>Colletotrichum</taxon>
        <taxon>Colletotrichum gloeosporioides species complex</taxon>
    </lineage>
</organism>